<keyword evidence="1" id="KW-1185">Reference proteome</keyword>
<sequence>MQQLPPPKGEGFPGFFFAFREHMDTIEPELCQLFDNIFLNREYYENVDLSIDGHYCMLRRKYMNTHRRLYLSTGQGSEDINLFKGVFIKTLEDGIMLRLMMLELLESNGLPRKLIEAKIRKYVLDTHNPRHRGLRAVYWYIHEVCISRWPESLHGMWAADCLLFGEMRCCSPNMVGMHALVLGVMMGVKQLHRYFPVELRRHETFTNPHFGNYFDFIGLQKPAVIPYTPKDVPYRAGDPL</sequence>
<accession>A0A1I8FVL2</accession>
<organism evidence="1 2">
    <name type="scientific">Macrostomum lignano</name>
    <dbReference type="NCBI Taxonomy" id="282301"/>
    <lineage>
        <taxon>Eukaryota</taxon>
        <taxon>Metazoa</taxon>
        <taxon>Spiralia</taxon>
        <taxon>Lophotrochozoa</taxon>
        <taxon>Platyhelminthes</taxon>
        <taxon>Rhabditophora</taxon>
        <taxon>Macrostomorpha</taxon>
        <taxon>Macrostomida</taxon>
        <taxon>Macrostomidae</taxon>
        <taxon>Macrostomum</taxon>
    </lineage>
</organism>
<evidence type="ECO:0000313" key="2">
    <source>
        <dbReference type="WBParaSite" id="maker-uti_cns_0000174-snap-gene-2.21-mRNA-1"/>
    </source>
</evidence>
<evidence type="ECO:0000313" key="1">
    <source>
        <dbReference type="Proteomes" id="UP000095280"/>
    </source>
</evidence>
<reference evidence="2" key="1">
    <citation type="submission" date="2016-11" db="UniProtKB">
        <authorList>
            <consortium name="WormBaseParasite"/>
        </authorList>
    </citation>
    <scope>IDENTIFICATION</scope>
</reference>
<dbReference type="AlphaFoldDB" id="A0A1I8FVL2"/>
<dbReference type="WBParaSite" id="maker-uti_cns_0000174-snap-gene-2.21-mRNA-1">
    <property type="protein sequence ID" value="maker-uti_cns_0000174-snap-gene-2.21-mRNA-1"/>
    <property type="gene ID" value="maker-uti_cns_0000174-snap-gene-2.21"/>
</dbReference>
<protein>
    <submittedName>
        <fullName evidence="2">Peptidylprolyl isomerase</fullName>
    </submittedName>
</protein>
<dbReference type="Proteomes" id="UP000095280">
    <property type="component" value="Unplaced"/>
</dbReference>
<name>A0A1I8FVL2_9PLAT</name>
<proteinExistence type="predicted"/>